<dbReference type="EMBL" id="CANHGI010000004">
    <property type="protein sequence ID" value="CAI5448380.1"/>
    <property type="molecule type" value="Genomic_DNA"/>
</dbReference>
<dbReference type="Gene3D" id="1.20.5.110">
    <property type="match status" value="1"/>
</dbReference>
<keyword evidence="2" id="KW-0812">Transmembrane</keyword>
<keyword evidence="2" id="KW-1133">Transmembrane helix</keyword>
<dbReference type="PANTHER" id="PTHR45701">
    <property type="entry name" value="SYNAPTOBREVIN FAMILY MEMBER"/>
    <property type="match status" value="1"/>
</dbReference>
<evidence type="ECO:0000256" key="1">
    <source>
        <dbReference type="PROSITE-ProRule" id="PRU00290"/>
    </source>
</evidence>
<evidence type="ECO:0000259" key="3">
    <source>
        <dbReference type="PROSITE" id="PS50892"/>
    </source>
</evidence>
<keyword evidence="2" id="KW-0472">Membrane</keyword>
<dbReference type="GO" id="GO:0016192">
    <property type="term" value="P:vesicle-mediated transport"/>
    <property type="evidence" value="ECO:0007669"/>
    <property type="project" value="InterPro"/>
</dbReference>
<dbReference type="OrthoDB" id="190375at2759"/>
<organism evidence="4 5">
    <name type="scientific">Caenorhabditis angaria</name>
    <dbReference type="NCBI Taxonomy" id="860376"/>
    <lineage>
        <taxon>Eukaryota</taxon>
        <taxon>Metazoa</taxon>
        <taxon>Ecdysozoa</taxon>
        <taxon>Nematoda</taxon>
        <taxon>Chromadorea</taxon>
        <taxon>Rhabditida</taxon>
        <taxon>Rhabditina</taxon>
        <taxon>Rhabditomorpha</taxon>
        <taxon>Rhabditoidea</taxon>
        <taxon>Rhabditidae</taxon>
        <taxon>Peloderinae</taxon>
        <taxon>Caenorhabditis</taxon>
    </lineage>
</organism>
<comment type="caution">
    <text evidence="4">The sequence shown here is derived from an EMBL/GenBank/DDBJ whole genome shotgun (WGS) entry which is preliminary data.</text>
</comment>
<dbReference type="PRINTS" id="PR00219">
    <property type="entry name" value="SYNAPTOBREVN"/>
</dbReference>
<dbReference type="InterPro" id="IPR016444">
    <property type="entry name" value="Synaptobrevin/VAMP"/>
</dbReference>
<reference evidence="4" key="1">
    <citation type="submission" date="2022-11" db="EMBL/GenBank/DDBJ databases">
        <authorList>
            <person name="Kikuchi T."/>
        </authorList>
    </citation>
    <scope>NUCLEOTIDE SEQUENCE</scope>
    <source>
        <strain evidence="4">PS1010</strain>
    </source>
</reference>
<proteinExistence type="predicted"/>
<accession>A0A9P1IN68</accession>
<evidence type="ECO:0000256" key="2">
    <source>
        <dbReference type="SAM" id="Phobius"/>
    </source>
</evidence>
<feature type="transmembrane region" description="Helical" evidence="2">
    <location>
        <begin position="74"/>
        <end position="95"/>
    </location>
</feature>
<dbReference type="PROSITE" id="PS50892">
    <property type="entry name" value="V_SNARE"/>
    <property type="match status" value="1"/>
</dbReference>
<sequence>MDAQKEQKITVLKEQVNTVSAIVYDNLDKYLERDLRLGSMQRRSEELQAASSSFQMTARKSKRELWWINAKWKIITAVVVTVISLILLLVILRLVGVIR</sequence>
<dbReference type="Pfam" id="PF00957">
    <property type="entry name" value="Synaptobrevin"/>
    <property type="match status" value="1"/>
</dbReference>
<dbReference type="AlphaFoldDB" id="A0A9P1IN68"/>
<evidence type="ECO:0000313" key="4">
    <source>
        <dbReference type="EMBL" id="CAI5448380.1"/>
    </source>
</evidence>
<keyword evidence="5" id="KW-1185">Reference proteome</keyword>
<dbReference type="Proteomes" id="UP001152747">
    <property type="component" value="Unassembled WGS sequence"/>
</dbReference>
<feature type="domain" description="V-SNARE coiled-coil homology" evidence="3">
    <location>
        <begin position="8"/>
        <end position="68"/>
    </location>
</feature>
<evidence type="ECO:0000313" key="5">
    <source>
        <dbReference type="Proteomes" id="UP001152747"/>
    </source>
</evidence>
<protein>
    <recommendedName>
        <fullName evidence="3">V-SNARE coiled-coil homology domain-containing protein</fullName>
    </recommendedName>
</protein>
<keyword evidence="1" id="KW-0175">Coiled coil</keyword>
<gene>
    <name evidence="4" type="ORF">CAMP_LOCUS11017</name>
</gene>
<dbReference type="GO" id="GO:0016020">
    <property type="term" value="C:membrane"/>
    <property type="evidence" value="ECO:0007669"/>
    <property type="project" value="InterPro"/>
</dbReference>
<name>A0A9P1IN68_9PELO</name>
<dbReference type="InterPro" id="IPR042855">
    <property type="entry name" value="V_SNARE_CC"/>
</dbReference>
<dbReference type="SUPFAM" id="SSF58038">
    <property type="entry name" value="SNARE fusion complex"/>
    <property type="match status" value="1"/>
</dbReference>
<dbReference type="InterPro" id="IPR001388">
    <property type="entry name" value="Synaptobrevin-like"/>
</dbReference>